<reference evidence="1" key="1">
    <citation type="journal article" date="2015" name="Genome Biol. Evol.">
        <title>Organellar Genomes of White Spruce (Picea glauca): Assembly and Annotation.</title>
        <authorList>
            <person name="Jackman S.D."/>
            <person name="Warren R.L."/>
            <person name="Gibb E.A."/>
            <person name="Vandervalk B.P."/>
            <person name="Mohamadi H."/>
            <person name="Chu J."/>
            <person name="Raymond A."/>
            <person name="Pleasance S."/>
            <person name="Coope R."/>
            <person name="Wildung M.R."/>
            <person name="Ritland C.E."/>
            <person name="Bousquet J."/>
            <person name="Jones S.J."/>
            <person name="Bohlmann J."/>
            <person name="Birol I."/>
        </authorList>
    </citation>
    <scope>NUCLEOTIDE SEQUENCE [LARGE SCALE GENOMIC DNA]</scope>
    <source>
        <tissue evidence="1">Flushing bud</tissue>
    </source>
</reference>
<accession>A0A101LTL8</accession>
<proteinExistence type="predicted"/>
<dbReference type="EMBL" id="LKAM01000030">
    <property type="protein sequence ID" value="KUM45122.1"/>
    <property type="molecule type" value="Genomic_DNA"/>
</dbReference>
<name>A0A101LTL8_PICGL</name>
<keyword evidence="1" id="KW-0496">Mitochondrion</keyword>
<gene>
    <name evidence="1" type="ORF">ABT39_MTgene4041</name>
</gene>
<dbReference type="AlphaFoldDB" id="A0A101LTL8"/>
<geneLocation type="mitochondrion" evidence="1"/>
<organism evidence="1">
    <name type="scientific">Picea glauca</name>
    <name type="common">White spruce</name>
    <name type="synonym">Pinus glauca</name>
    <dbReference type="NCBI Taxonomy" id="3330"/>
    <lineage>
        <taxon>Eukaryota</taxon>
        <taxon>Viridiplantae</taxon>
        <taxon>Streptophyta</taxon>
        <taxon>Embryophyta</taxon>
        <taxon>Tracheophyta</taxon>
        <taxon>Spermatophyta</taxon>
        <taxon>Pinopsida</taxon>
        <taxon>Pinidae</taxon>
        <taxon>Conifers I</taxon>
        <taxon>Pinales</taxon>
        <taxon>Pinaceae</taxon>
        <taxon>Picea</taxon>
    </lineage>
</organism>
<comment type="caution">
    <text evidence="1">The sequence shown here is derived from an EMBL/GenBank/DDBJ whole genome shotgun (WGS) entry which is preliminary data.</text>
</comment>
<evidence type="ECO:0000313" key="1">
    <source>
        <dbReference type="EMBL" id="KUM45122.1"/>
    </source>
</evidence>
<protein>
    <submittedName>
        <fullName evidence="1">Uncharacterized protein</fullName>
    </submittedName>
</protein>
<sequence length="134" mass="15185">MVRMCTFCRHLSQIGRLQWSRSDGLAITMWHRSGQSSVFGRTVVFAGNNQWREQSSLLAFPRRAPANLPRLAQTEILANLRRLAQTEIPACYAQHLFNLHWRFCCLMVSDSTICSNSTSILLVCVLSVITMADP</sequence>